<evidence type="ECO:0000313" key="2">
    <source>
        <dbReference type="EMBL" id="AZE56849.1"/>
    </source>
</evidence>
<proteinExistence type="predicted"/>
<feature type="region of interest" description="Disordered" evidence="1">
    <location>
        <begin position="169"/>
        <end position="191"/>
    </location>
</feature>
<name>A0A3G7UE07_9PSED</name>
<reference evidence="2 3" key="1">
    <citation type="submission" date="2018-03" db="EMBL/GenBank/DDBJ databases">
        <title>Diversity of phytobeneficial traits revealed by whole-genome analysis of worldwide-isolated phenazine-producing Pseudomonas spp.</title>
        <authorList>
            <person name="Biessy A."/>
            <person name="Novinscak A."/>
            <person name="Blom J."/>
            <person name="Leger G."/>
            <person name="Thomashow L.S."/>
            <person name="Cazorla F.M."/>
            <person name="Josic D."/>
            <person name="Filion M."/>
        </authorList>
    </citation>
    <scope>NUCLEOTIDE SEQUENCE [LARGE SCALE GENOMIC DNA]</scope>
    <source>
        <strain evidence="2 3">30B</strain>
    </source>
</reference>
<protein>
    <submittedName>
        <fullName evidence="2">Uncharacterized protein</fullName>
    </submittedName>
</protein>
<evidence type="ECO:0000313" key="3">
    <source>
        <dbReference type="Proteomes" id="UP000268696"/>
    </source>
</evidence>
<organism evidence="2 3">
    <name type="scientific">Pseudomonas synxantha</name>
    <dbReference type="NCBI Taxonomy" id="47883"/>
    <lineage>
        <taxon>Bacteria</taxon>
        <taxon>Pseudomonadati</taxon>
        <taxon>Pseudomonadota</taxon>
        <taxon>Gammaproteobacteria</taxon>
        <taxon>Pseudomonadales</taxon>
        <taxon>Pseudomonadaceae</taxon>
        <taxon>Pseudomonas</taxon>
    </lineage>
</organism>
<dbReference type="Proteomes" id="UP000268696">
    <property type="component" value="Chromosome"/>
</dbReference>
<dbReference type="AlphaFoldDB" id="A0A3G7UE07"/>
<dbReference type="EMBL" id="CP027754">
    <property type="protein sequence ID" value="AZE56849.1"/>
    <property type="molecule type" value="Genomic_DNA"/>
</dbReference>
<gene>
    <name evidence="2" type="ORF">C4K03_4711</name>
</gene>
<accession>A0A3G7UE07</accession>
<evidence type="ECO:0000256" key="1">
    <source>
        <dbReference type="SAM" id="MobiDB-lite"/>
    </source>
</evidence>
<dbReference type="RefSeq" id="WP_124379055.1">
    <property type="nucleotide sequence ID" value="NZ_CP027754.1"/>
</dbReference>
<sequence>MIGSSSLNSTTLMLENFLGKLEDVTHTKLTELGNPPMSMLGAQEANQSYLRRSAYPYMPTPDKDNSSVGHAERQKYENMSDKNLLMDFFNHKNKFKDSSWSGFVTKGKIQELSSRPLTNNVDDDRVTLIARELIDRPELLFNLDNNASASKKHDGWISDANTLSLIDSASDDSPSPCFGHRPHPHYQSRDGLESQLDLQRDYAALDDASLHAAYQAQLNQSSPYRSHDGASLAEDLANQRLTGNPENDKLIVLARELNHRQRTHQAFAEGASANSSPYDRMGALASYPPMNGPIPSHRELGAPGEFNRPAKYLSSPQNKYEKMSDNYLMQDVVNHFNKLQDNSWTNYITKGKIQEVASRPLTGSHDNDNMTLMAKELLNRPALLFKLDNNSSVTTPHDGWISLENFTQLIKK</sequence>